<dbReference type="Pfam" id="PF04239">
    <property type="entry name" value="DUF421"/>
    <property type="match status" value="1"/>
</dbReference>
<evidence type="ECO:0000256" key="3">
    <source>
        <dbReference type="ARBA" id="ARBA00022475"/>
    </source>
</evidence>
<feature type="transmembrane region" description="Helical" evidence="8">
    <location>
        <begin position="36"/>
        <end position="54"/>
    </location>
</feature>
<dbReference type="PANTHER" id="PTHR34582">
    <property type="entry name" value="UPF0702 TRANSMEMBRANE PROTEIN YCAP"/>
    <property type="match status" value="1"/>
</dbReference>
<dbReference type="Gene3D" id="3.30.240.20">
    <property type="entry name" value="bsu07140 like domains"/>
    <property type="match status" value="1"/>
</dbReference>
<sequence length="205" mass="23100">MEGLVCMPDWIQALIYFGGALILLRIGGKRTLSRMTIGEVVIMLGIGTVLIHPLKTKDSWLSLYHGALIILGLIIISFLQIHFPKIKNLILGQPTLLIENGEINRKNLKKARMSDEELEMMLRINKINDMSKVKNATLEISGKIGVELLPQHSFATQKDIEEVKQALKMIGSRLDVPISFDQEPGKPSKNLFRQAEKDEDKDPFQ</sequence>
<organism evidence="10 11">
    <name type="scientific">Exobacillus caeni</name>
    <dbReference type="NCBI Taxonomy" id="2574798"/>
    <lineage>
        <taxon>Bacteria</taxon>
        <taxon>Bacillati</taxon>
        <taxon>Bacillota</taxon>
        <taxon>Bacilli</taxon>
        <taxon>Bacillales</taxon>
        <taxon>Guptibacillaceae</taxon>
        <taxon>Exobacillus</taxon>
    </lineage>
</organism>
<dbReference type="PANTHER" id="PTHR34582:SF2">
    <property type="entry name" value="UPF0702 TRANSMEMBRANE PROTEIN YDFR"/>
    <property type="match status" value="1"/>
</dbReference>
<evidence type="ECO:0000256" key="7">
    <source>
        <dbReference type="SAM" id="MobiDB-lite"/>
    </source>
</evidence>
<keyword evidence="5 8" id="KW-1133">Transmembrane helix</keyword>
<dbReference type="EMBL" id="SWLG01000038">
    <property type="protein sequence ID" value="TLS34897.1"/>
    <property type="molecule type" value="Genomic_DNA"/>
</dbReference>
<gene>
    <name evidence="10" type="ORF">FCL54_23425</name>
</gene>
<comment type="caution">
    <text evidence="10">The sequence shown here is derived from an EMBL/GenBank/DDBJ whole genome shotgun (WGS) entry which is preliminary data.</text>
</comment>
<accession>A0A5R9EV10</accession>
<protein>
    <submittedName>
        <fullName evidence="10">DUF421 domain-containing protein</fullName>
    </submittedName>
</protein>
<evidence type="ECO:0000259" key="9">
    <source>
        <dbReference type="Pfam" id="PF04239"/>
    </source>
</evidence>
<comment type="subcellular location">
    <subcellularLocation>
        <location evidence="1">Cell membrane</location>
        <topology evidence="1">Multi-pass membrane protein</topology>
    </subcellularLocation>
</comment>
<feature type="compositionally biased region" description="Basic and acidic residues" evidence="7">
    <location>
        <begin position="194"/>
        <end position="205"/>
    </location>
</feature>
<evidence type="ECO:0000256" key="2">
    <source>
        <dbReference type="ARBA" id="ARBA00006448"/>
    </source>
</evidence>
<comment type="similarity">
    <text evidence="2">Belongs to the UPF0702 family.</text>
</comment>
<feature type="transmembrane region" description="Helical" evidence="8">
    <location>
        <begin position="6"/>
        <end position="24"/>
    </location>
</feature>
<dbReference type="InterPro" id="IPR007353">
    <property type="entry name" value="DUF421"/>
</dbReference>
<evidence type="ECO:0000313" key="11">
    <source>
        <dbReference type="Proteomes" id="UP000308230"/>
    </source>
</evidence>
<dbReference type="OrthoDB" id="1796697at2"/>
<evidence type="ECO:0000256" key="4">
    <source>
        <dbReference type="ARBA" id="ARBA00022692"/>
    </source>
</evidence>
<dbReference type="AlphaFoldDB" id="A0A5R9EV10"/>
<evidence type="ECO:0000313" key="10">
    <source>
        <dbReference type="EMBL" id="TLS34897.1"/>
    </source>
</evidence>
<evidence type="ECO:0000256" key="6">
    <source>
        <dbReference type="ARBA" id="ARBA00023136"/>
    </source>
</evidence>
<dbReference type="GO" id="GO:0005886">
    <property type="term" value="C:plasma membrane"/>
    <property type="evidence" value="ECO:0007669"/>
    <property type="project" value="UniProtKB-SubCell"/>
</dbReference>
<proteinExistence type="inferred from homology"/>
<keyword evidence="11" id="KW-1185">Reference proteome</keyword>
<feature type="transmembrane region" description="Helical" evidence="8">
    <location>
        <begin position="60"/>
        <end position="79"/>
    </location>
</feature>
<evidence type="ECO:0000256" key="1">
    <source>
        <dbReference type="ARBA" id="ARBA00004651"/>
    </source>
</evidence>
<feature type="region of interest" description="Disordered" evidence="7">
    <location>
        <begin position="178"/>
        <end position="205"/>
    </location>
</feature>
<dbReference type="Proteomes" id="UP000308230">
    <property type="component" value="Unassembled WGS sequence"/>
</dbReference>
<keyword evidence="4 8" id="KW-0812">Transmembrane</keyword>
<keyword evidence="6 8" id="KW-0472">Membrane</keyword>
<name>A0A5R9EV10_9BACL</name>
<keyword evidence="3" id="KW-1003">Cell membrane</keyword>
<evidence type="ECO:0000256" key="8">
    <source>
        <dbReference type="SAM" id="Phobius"/>
    </source>
</evidence>
<feature type="domain" description="YetF C-terminal" evidence="9">
    <location>
        <begin position="82"/>
        <end position="151"/>
    </location>
</feature>
<reference evidence="10 11" key="1">
    <citation type="submission" date="2019-04" db="EMBL/GenBank/DDBJ databases">
        <title>Bacillus caeni sp. nov., a bacterium isolated from mangrove sediment.</title>
        <authorList>
            <person name="Huang H."/>
            <person name="Mo K."/>
            <person name="Hu Y."/>
        </authorList>
    </citation>
    <scope>NUCLEOTIDE SEQUENCE [LARGE SCALE GENOMIC DNA]</scope>
    <source>
        <strain evidence="10 11">HB172195</strain>
    </source>
</reference>
<dbReference type="InterPro" id="IPR023090">
    <property type="entry name" value="UPF0702_alpha/beta_dom_sf"/>
</dbReference>
<evidence type="ECO:0000256" key="5">
    <source>
        <dbReference type="ARBA" id="ARBA00022989"/>
    </source>
</evidence>